<evidence type="ECO:0000313" key="2">
    <source>
        <dbReference type="Proteomes" id="UP000216021"/>
    </source>
</evidence>
<sequence length="68" mass="7926">MQAATNILVTMNLVGMGLGMSIVPRYVCHFQSSSVVFRPLPQIELLMAWHKETVWRKCSNWWQTRALY</sequence>
<dbReference type="EMBL" id="MOXD01000002">
    <property type="protein sequence ID" value="OMQ25510.1"/>
    <property type="molecule type" value="Genomic_DNA"/>
</dbReference>
<accession>A0A1S8CMQ7</accession>
<evidence type="ECO:0008006" key="3">
    <source>
        <dbReference type="Google" id="ProtNLM"/>
    </source>
</evidence>
<evidence type="ECO:0000313" key="1">
    <source>
        <dbReference type="EMBL" id="OMQ25510.1"/>
    </source>
</evidence>
<comment type="caution">
    <text evidence="1">The sequence shown here is derived from an EMBL/GenBank/DDBJ whole genome shotgun (WGS) entry which is preliminary data.</text>
</comment>
<protein>
    <recommendedName>
        <fullName evidence="3">LysR substrate-binding domain-containing protein</fullName>
    </recommendedName>
</protein>
<gene>
    <name evidence="1" type="ORF">BMI79_04135</name>
</gene>
<organism evidence="1 2">
    <name type="scientific">Serratia oryzae</name>
    <dbReference type="NCBI Taxonomy" id="2034155"/>
    <lineage>
        <taxon>Bacteria</taxon>
        <taxon>Pseudomonadati</taxon>
        <taxon>Pseudomonadota</taxon>
        <taxon>Gammaproteobacteria</taxon>
        <taxon>Enterobacterales</taxon>
        <taxon>Yersiniaceae</taxon>
        <taxon>Serratia</taxon>
    </lineage>
</organism>
<reference evidence="1 2" key="1">
    <citation type="submission" date="2016-11" db="EMBL/GenBank/DDBJ databases">
        <title>Rahnella oryzae sp. nov., isolated from rice root.</title>
        <authorList>
            <person name="Zhang X.-X."/>
            <person name="Zhang J."/>
        </authorList>
    </citation>
    <scope>NUCLEOTIDE SEQUENCE [LARGE SCALE GENOMIC DNA]</scope>
    <source>
        <strain evidence="1 2">J11-6</strain>
    </source>
</reference>
<dbReference type="OrthoDB" id="5289754at2"/>
<dbReference type="Proteomes" id="UP000216021">
    <property type="component" value="Unassembled WGS sequence"/>
</dbReference>
<proteinExistence type="predicted"/>
<keyword evidence="2" id="KW-1185">Reference proteome</keyword>
<name>A0A1S8CMQ7_9GAMM</name>
<dbReference type="AlphaFoldDB" id="A0A1S8CMQ7"/>
<dbReference type="Gene3D" id="3.40.190.10">
    <property type="entry name" value="Periplasmic binding protein-like II"/>
    <property type="match status" value="1"/>
</dbReference>